<sequence>MKTVCYLGRFRWCMSGSSNLDLEQC</sequence>
<proteinExistence type="predicted"/>
<name>A0A0A8YG48_ARUDO</name>
<evidence type="ECO:0000313" key="1">
    <source>
        <dbReference type="EMBL" id="JAD25249.1"/>
    </source>
</evidence>
<reference evidence="1" key="1">
    <citation type="submission" date="2014-09" db="EMBL/GenBank/DDBJ databases">
        <authorList>
            <person name="Magalhaes I.L.F."/>
            <person name="Oliveira U."/>
            <person name="Santos F.R."/>
            <person name="Vidigal T.H.D.A."/>
            <person name="Brescovit A.D."/>
            <person name="Santos A.J."/>
        </authorList>
    </citation>
    <scope>NUCLEOTIDE SEQUENCE</scope>
    <source>
        <tissue evidence="1">Shoot tissue taken approximately 20 cm above the soil surface</tissue>
    </source>
</reference>
<dbReference type="AlphaFoldDB" id="A0A0A8YG48"/>
<reference evidence="1" key="2">
    <citation type="journal article" date="2015" name="Data Brief">
        <title>Shoot transcriptome of the giant reed, Arundo donax.</title>
        <authorList>
            <person name="Barrero R.A."/>
            <person name="Guerrero F.D."/>
            <person name="Moolhuijzen P."/>
            <person name="Goolsby J.A."/>
            <person name="Tidwell J."/>
            <person name="Bellgard S.E."/>
            <person name="Bellgard M.I."/>
        </authorList>
    </citation>
    <scope>NUCLEOTIDE SEQUENCE</scope>
    <source>
        <tissue evidence="1">Shoot tissue taken approximately 20 cm above the soil surface</tissue>
    </source>
</reference>
<dbReference type="EMBL" id="GBRH01272646">
    <property type="protein sequence ID" value="JAD25249.1"/>
    <property type="molecule type" value="Transcribed_RNA"/>
</dbReference>
<accession>A0A0A8YG48</accession>
<organism evidence="1">
    <name type="scientific">Arundo donax</name>
    <name type="common">Giant reed</name>
    <name type="synonym">Donax arundinaceus</name>
    <dbReference type="NCBI Taxonomy" id="35708"/>
    <lineage>
        <taxon>Eukaryota</taxon>
        <taxon>Viridiplantae</taxon>
        <taxon>Streptophyta</taxon>
        <taxon>Embryophyta</taxon>
        <taxon>Tracheophyta</taxon>
        <taxon>Spermatophyta</taxon>
        <taxon>Magnoliopsida</taxon>
        <taxon>Liliopsida</taxon>
        <taxon>Poales</taxon>
        <taxon>Poaceae</taxon>
        <taxon>PACMAD clade</taxon>
        <taxon>Arundinoideae</taxon>
        <taxon>Arundineae</taxon>
        <taxon>Arundo</taxon>
    </lineage>
</organism>
<protein>
    <submittedName>
        <fullName evidence="1">Uncharacterized protein</fullName>
    </submittedName>
</protein>